<name>A0ABT0IH32_9ACTN</name>
<dbReference type="PANTHER" id="PTHR33371:SF4">
    <property type="entry name" value="INTERMEMBRANE PHOSPHOLIPID TRANSPORT SYSTEM BINDING PROTEIN MLAD"/>
    <property type="match status" value="1"/>
</dbReference>
<reference evidence="3 4" key="1">
    <citation type="submission" date="2022-04" db="EMBL/GenBank/DDBJ databases">
        <title>Streptomyces sp. nov. LCR6-01 isolated from Lichen of Dirinaria sp.</title>
        <authorList>
            <person name="Kanchanasin P."/>
            <person name="Tanasupawat S."/>
            <person name="Phongsopitanun W."/>
        </authorList>
    </citation>
    <scope>NUCLEOTIDE SEQUENCE [LARGE SCALE GENOMIC DNA]</scope>
    <source>
        <strain evidence="3 4">LCR6-01</strain>
    </source>
</reference>
<keyword evidence="4" id="KW-1185">Reference proteome</keyword>
<gene>
    <name evidence="3" type="ORF">M1O15_25230</name>
</gene>
<dbReference type="RefSeq" id="WP_248636454.1">
    <property type="nucleotide sequence ID" value="NZ_JALPTH010000029.1"/>
</dbReference>
<dbReference type="Pfam" id="PF02470">
    <property type="entry name" value="MlaD"/>
    <property type="match status" value="1"/>
</dbReference>
<dbReference type="Pfam" id="PF11887">
    <property type="entry name" value="Mce4_CUP1"/>
    <property type="match status" value="1"/>
</dbReference>
<evidence type="ECO:0000313" key="3">
    <source>
        <dbReference type="EMBL" id="MCK8680638.1"/>
    </source>
</evidence>
<dbReference type="Proteomes" id="UP001522868">
    <property type="component" value="Unassembled WGS sequence"/>
</dbReference>
<dbReference type="InterPro" id="IPR024516">
    <property type="entry name" value="Mce_C"/>
</dbReference>
<proteinExistence type="predicted"/>
<dbReference type="PANTHER" id="PTHR33371">
    <property type="entry name" value="INTERMEMBRANE PHOSPHOLIPID TRANSPORT SYSTEM BINDING PROTEIN MLAD-RELATED"/>
    <property type="match status" value="1"/>
</dbReference>
<comment type="caution">
    <text evidence="3">The sequence shown here is derived from an EMBL/GenBank/DDBJ whole genome shotgun (WGS) entry which is preliminary data.</text>
</comment>
<evidence type="ECO:0000259" key="2">
    <source>
        <dbReference type="Pfam" id="PF11887"/>
    </source>
</evidence>
<dbReference type="InterPro" id="IPR005693">
    <property type="entry name" value="Mce"/>
</dbReference>
<evidence type="ECO:0000259" key="1">
    <source>
        <dbReference type="Pfam" id="PF02470"/>
    </source>
</evidence>
<sequence length="345" mass="35875">MQKPPWIRRPHPLALLATGLAVVLTAAVLTAVRTLGEDTTRITAYFERTVGVHPGSDVRVLGVRVGSVASVRPEARRVKVELEVDEGVRIPGTVRAVVVAPSVVSGRFVQLAPAYSGTGPTADDRTVIPVARTSSPLEVDELAKSLTELSDALGPKGANKDGALAELVATGARNLKGNGADLGASIQQLGGASKVLGDSGADLAQTVHQLAGVVSVLKEHDTDVRTVERQLADVTGFLAGEKADLAAALRELGSALGTVSGFLHENRARLTKDVGRLATLTQSLVDQRVSLAEALDTLPLAAGNVENAYNPATRTIDGRADIREVSALPLPAAETYGPARTEGRP</sequence>
<dbReference type="EMBL" id="JALPTH010000029">
    <property type="protein sequence ID" value="MCK8680638.1"/>
    <property type="molecule type" value="Genomic_DNA"/>
</dbReference>
<dbReference type="InterPro" id="IPR052336">
    <property type="entry name" value="MlaD_Phospholipid_Transporter"/>
</dbReference>
<evidence type="ECO:0000313" key="4">
    <source>
        <dbReference type="Proteomes" id="UP001522868"/>
    </source>
</evidence>
<dbReference type="InterPro" id="IPR003399">
    <property type="entry name" value="Mce/MlaD"/>
</dbReference>
<dbReference type="NCBIfam" id="TIGR00996">
    <property type="entry name" value="Mtu_fam_mce"/>
    <property type="match status" value="1"/>
</dbReference>
<accession>A0ABT0IH32</accession>
<feature type="domain" description="Mammalian cell entry C-terminal" evidence="2">
    <location>
        <begin position="124"/>
        <end position="298"/>
    </location>
</feature>
<feature type="domain" description="Mce/MlaD" evidence="1">
    <location>
        <begin position="39"/>
        <end position="113"/>
    </location>
</feature>
<protein>
    <submittedName>
        <fullName evidence="3">MCE family protein</fullName>
    </submittedName>
</protein>
<organism evidence="3 4">
    <name type="scientific">Streptomyces lichenis</name>
    <dbReference type="NCBI Taxonomy" id="2306967"/>
    <lineage>
        <taxon>Bacteria</taxon>
        <taxon>Bacillati</taxon>
        <taxon>Actinomycetota</taxon>
        <taxon>Actinomycetes</taxon>
        <taxon>Kitasatosporales</taxon>
        <taxon>Streptomycetaceae</taxon>
        <taxon>Streptomyces</taxon>
    </lineage>
</organism>